<feature type="domain" description="Helicase C-terminal" evidence="10">
    <location>
        <begin position="215"/>
        <end position="378"/>
    </location>
</feature>
<evidence type="ECO:0000259" key="11">
    <source>
        <dbReference type="PROSITE" id="PS51195"/>
    </source>
</evidence>
<evidence type="ECO:0000256" key="1">
    <source>
        <dbReference type="ARBA" id="ARBA00022741"/>
    </source>
</evidence>
<proteinExistence type="inferred from homology"/>
<feature type="domain" description="DEAD-box RNA helicase Q" evidence="11">
    <location>
        <begin position="2"/>
        <end position="30"/>
    </location>
</feature>
<protein>
    <submittedName>
        <fullName evidence="12">DEAD/DEAH box helicase</fullName>
    </submittedName>
</protein>
<evidence type="ECO:0000256" key="4">
    <source>
        <dbReference type="ARBA" id="ARBA00022840"/>
    </source>
</evidence>
<evidence type="ECO:0000256" key="5">
    <source>
        <dbReference type="ARBA" id="ARBA00038437"/>
    </source>
</evidence>
<dbReference type="Pfam" id="PF03880">
    <property type="entry name" value="DbpA"/>
    <property type="match status" value="1"/>
</dbReference>
<dbReference type="InterPro" id="IPR011545">
    <property type="entry name" value="DEAD/DEAH_box_helicase_dom"/>
</dbReference>
<evidence type="ECO:0000256" key="8">
    <source>
        <dbReference type="SAM" id="MobiDB-lite"/>
    </source>
</evidence>
<dbReference type="InterPro" id="IPR000629">
    <property type="entry name" value="RNA-helicase_DEAD-box_CS"/>
</dbReference>
<dbReference type="SMART" id="SM00490">
    <property type="entry name" value="HELICc"/>
    <property type="match status" value="1"/>
</dbReference>
<comment type="similarity">
    <text evidence="5 7">Belongs to the DEAD box helicase family.</text>
</comment>
<dbReference type="InterPro" id="IPR027417">
    <property type="entry name" value="P-loop_NTPase"/>
</dbReference>
<evidence type="ECO:0000256" key="3">
    <source>
        <dbReference type="ARBA" id="ARBA00022806"/>
    </source>
</evidence>
<dbReference type="PROSITE" id="PS51195">
    <property type="entry name" value="Q_MOTIF"/>
    <property type="match status" value="1"/>
</dbReference>
<keyword evidence="13" id="KW-1185">Reference proteome</keyword>
<evidence type="ECO:0000313" key="13">
    <source>
        <dbReference type="Proteomes" id="UP001524435"/>
    </source>
</evidence>
<dbReference type="CDD" id="cd18787">
    <property type="entry name" value="SF2_C_DEAD"/>
    <property type="match status" value="1"/>
</dbReference>
<evidence type="ECO:0000259" key="10">
    <source>
        <dbReference type="PROSITE" id="PS51194"/>
    </source>
</evidence>
<name>A0ABT1SHV7_9FIRM</name>
<dbReference type="CDD" id="cd00268">
    <property type="entry name" value="DEADc"/>
    <property type="match status" value="1"/>
</dbReference>
<evidence type="ECO:0000256" key="2">
    <source>
        <dbReference type="ARBA" id="ARBA00022801"/>
    </source>
</evidence>
<dbReference type="Proteomes" id="UP001524435">
    <property type="component" value="Unassembled WGS sequence"/>
</dbReference>
<sequence>MTTFQELAISAPIKQAVLEIGYQEATAIQQQAIPLIIAGHDVLGKSQTGTGKTAAFGIPALEHVQAGQKNPQVLILCPTRELVIQVAMELRRFCKYKEGVKIIPIYGGEPIQHQIRLLARGCGIVVGTPGRLMDHLRRHTLKLHHCDMVVLDEADEMLNMGFKEDIEEILHAFPHAHQTILFSATMPEAIMAIAGQFQKDPITVEIASAQKTIHTVEQLYYEVPRGQKGTALKILLRHYAPRLSIIFCNTKKQVDELSVELSAEGMNVLSLHGDMKQEHRTNVMKQYRSGAYPILIATDVAARGIDVDDVELVCNYDIPQDNEYYIHRIGRTGRAGKSGKAITLISGKRQERALRDIMHFTKTNIRKCALPSSAQLLKQEKEAFIERLKTACGEEITAESIEIANRLMAEGIAIENLISALIAMNFKPQIIETAALNQKRRLHDYETLTLQFDIGRKDRIQAGNLVCAIAEYGESGTDMIGRIDVRSNDTLVAVAADSAKMLLERMQNAKIGGKSVTVRLLAKSKKQTKEHIKKKASSKGQKKAVLPDRKQRRQTMRGKKKTMRKQRTR</sequence>
<dbReference type="EMBL" id="JANGCH010000001">
    <property type="protein sequence ID" value="MCQ5120793.1"/>
    <property type="molecule type" value="Genomic_DNA"/>
</dbReference>
<feature type="domain" description="Helicase ATP-binding" evidence="9">
    <location>
        <begin position="33"/>
        <end position="204"/>
    </location>
</feature>
<dbReference type="InterPro" id="IPR050079">
    <property type="entry name" value="DEAD_box_RNA_helicase"/>
</dbReference>
<feature type="compositionally biased region" description="Basic residues" evidence="8">
    <location>
        <begin position="524"/>
        <end position="542"/>
    </location>
</feature>
<dbReference type="SUPFAM" id="SSF52540">
    <property type="entry name" value="P-loop containing nucleoside triphosphate hydrolases"/>
    <property type="match status" value="1"/>
</dbReference>
<dbReference type="RefSeq" id="WP_256197247.1">
    <property type="nucleotide sequence ID" value="NZ_CANTYB010000085.1"/>
</dbReference>
<organism evidence="12 13">
    <name type="scientific">Massilicoli timonensis</name>
    <dbReference type="NCBI Taxonomy" id="2015901"/>
    <lineage>
        <taxon>Bacteria</taxon>
        <taxon>Bacillati</taxon>
        <taxon>Bacillota</taxon>
        <taxon>Erysipelotrichia</taxon>
        <taxon>Erysipelotrichales</taxon>
        <taxon>Erysipelotrichaceae</taxon>
        <taxon>Massilicoli</taxon>
    </lineage>
</organism>
<keyword evidence="1 7" id="KW-0547">Nucleotide-binding</keyword>
<dbReference type="SMART" id="SM00487">
    <property type="entry name" value="DEXDc"/>
    <property type="match status" value="1"/>
</dbReference>
<evidence type="ECO:0000256" key="7">
    <source>
        <dbReference type="RuleBase" id="RU000492"/>
    </source>
</evidence>
<dbReference type="PROSITE" id="PS00039">
    <property type="entry name" value="DEAD_ATP_HELICASE"/>
    <property type="match status" value="1"/>
</dbReference>
<comment type="caution">
    <text evidence="12">The sequence shown here is derived from an EMBL/GenBank/DDBJ whole genome shotgun (WGS) entry which is preliminary data.</text>
</comment>
<keyword evidence="4 7" id="KW-0067">ATP-binding</keyword>
<dbReference type="PROSITE" id="PS51194">
    <property type="entry name" value="HELICASE_CTER"/>
    <property type="match status" value="1"/>
</dbReference>
<dbReference type="Gene3D" id="3.40.50.300">
    <property type="entry name" value="P-loop containing nucleotide triphosphate hydrolases"/>
    <property type="match status" value="2"/>
</dbReference>
<gene>
    <name evidence="12" type="ORF">NE663_00790</name>
</gene>
<feature type="short sequence motif" description="Q motif" evidence="6">
    <location>
        <begin position="2"/>
        <end position="30"/>
    </location>
</feature>
<dbReference type="GO" id="GO:0004386">
    <property type="term" value="F:helicase activity"/>
    <property type="evidence" value="ECO:0007669"/>
    <property type="project" value="UniProtKB-KW"/>
</dbReference>
<dbReference type="Pfam" id="PF00271">
    <property type="entry name" value="Helicase_C"/>
    <property type="match status" value="1"/>
</dbReference>
<reference evidence="12 13" key="1">
    <citation type="submission" date="2022-06" db="EMBL/GenBank/DDBJ databases">
        <title>Isolation of gut microbiota from human fecal samples.</title>
        <authorList>
            <person name="Pamer E.G."/>
            <person name="Barat B."/>
            <person name="Waligurski E."/>
            <person name="Medina S."/>
            <person name="Paddock L."/>
            <person name="Mostad J."/>
        </authorList>
    </citation>
    <scope>NUCLEOTIDE SEQUENCE [LARGE SCALE GENOMIC DNA]</scope>
    <source>
        <strain evidence="12 13">DFI.6.1</strain>
    </source>
</reference>
<dbReference type="InterPro" id="IPR044742">
    <property type="entry name" value="DEAD/DEAH_RhlB"/>
</dbReference>
<dbReference type="PROSITE" id="PS51192">
    <property type="entry name" value="HELICASE_ATP_BIND_1"/>
    <property type="match status" value="1"/>
</dbReference>
<evidence type="ECO:0000256" key="6">
    <source>
        <dbReference type="PROSITE-ProRule" id="PRU00552"/>
    </source>
</evidence>
<evidence type="ECO:0000313" key="12">
    <source>
        <dbReference type="EMBL" id="MCQ5120793.1"/>
    </source>
</evidence>
<dbReference type="PANTHER" id="PTHR47959">
    <property type="entry name" value="ATP-DEPENDENT RNA HELICASE RHLE-RELATED"/>
    <property type="match status" value="1"/>
</dbReference>
<dbReference type="PANTHER" id="PTHR47959:SF1">
    <property type="entry name" value="ATP-DEPENDENT RNA HELICASE DBPA"/>
    <property type="match status" value="1"/>
</dbReference>
<dbReference type="Pfam" id="PF00270">
    <property type="entry name" value="DEAD"/>
    <property type="match status" value="1"/>
</dbReference>
<dbReference type="InterPro" id="IPR014001">
    <property type="entry name" value="Helicase_ATP-bd"/>
</dbReference>
<dbReference type="InterPro" id="IPR012677">
    <property type="entry name" value="Nucleotide-bd_a/b_plait_sf"/>
</dbReference>
<dbReference type="InterPro" id="IPR005580">
    <property type="entry name" value="DbpA/CsdA_RNA-bd_dom"/>
</dbReference>
<accession>A0ABT1SHV7</accession>
<keyword evidence="3 7" id="KW-0347">Helicase</keyword>
<feature type="compositionally biased region" description="Basic residues" evidence="8">
    <location>
        <begin position="550"/>
        <end position="569"/>
    </location>
</feature>
<dbReference type="Gene3D" id="3.30.70.330">
    <property type="match status" value="1"/>
</dbReference>
<evidence type="ECO:0000259" key="9">
    <source>
        <dbReference type="PROSITE" id="PS51192"/>
    </source>
</evidence>
<dbReference type="InterPro" id="IPR001650">
    <property type="entry name" value="Helicase_C-like"/>
</dbReference>
<dbReference type="InterPro" id="IPR014014">
    <property type="entry name" value="RNA_helicase_DEAD_Q_motif"/>
</dbReference>
<keyword evidence="2 7" id="KW-0378">Hydrolase</keyword>
<dbReference type="CDD" id="cd12252">
    <property type="entry name" value="RRM_DbpA"/>
    <property type="match status" value="1"/>
</dbReference>
<feature type="region of interest" description="Disordered" evidence="8">
    <location>
        <begin position="524"/>
        <end position="569"/>
    </location>
</feature>